<comment type="subcellular location">
    <subcellularLocation>
        <location evidence="1 7">Cell membrane</location>
        <topology evidence="1 7">Multi-pass membrane protein</topology>
    </subcellularLocation>
</comment>
<dbReference type="Proteomes" id="UP001183388">
    <property type="component" value="Unassembled WGS sequence"/>
</dbReference>
<keyword evidence="3" id="KW-1003">Cell membrane</keyword>
<dbReference type="EMBL" id="JAVREN010000033">
    <property type="protein sequence ID" value="MDT0309235.1"/>
    <property type="molecule type" value="Genomic_DNA"/>
</dbReference>
<reference evidence="11" key="1">
    <citation type="submission" date="2023-07" db="EMBL/GenBank/DDBJ databases">
        <title>30 novel species of actinomycetes from the DSMZ collection.</title>
        <authorList>
            <person name="Nouioui I."/>
        </authorList>
    </citation>
    <scope>NUCLEOTIDE SEQUENCE [LARGE SCALE GENOMIC DNA]</scope>
    <source>
        <strain evidence="11">DSM 44917</strain>
    </source>
</reference>
<feature type="transmembrane region" description="Helical" evidence="7">
    <location>
        <begin position="97"/>
        <end position="121"/>
    </location>
</feature>
<evidence type="ECO:0000256" key="3">
    <source>
        <dbReference type="ARBA" id="ARBA00022475"/>
    </source>
</evidence>
<evidence type="ECO:0000256" key="6">
    <source>
        <dbReference type="ARBA" id="ARBA00023136"/>
    </source>
</evidence>
<dbReference type="SUPFAM" id="SSF161098">
    <property type="entry name" value="MetI-like"/>
    <property type="match status" value="1"/>
</dbReference>
<dbReference type="PROSITE" id="PS50928">
    <property type="entry name" value="ABC_TM1"/>
    <property type="match status" value="1"/>
</dbReference>
<dbReference type="PANTHER" id="PTHR43744">
    <property type="entry name" value="ABC TRANSPORTER PERMEASE PROTEIN MG189-RELATED-RELATED"/>
    <property type="match status" value="1"/>
</dbReference>
<evidence type="ECO:0000313" key="10">
    <source>
        <dbReference type="EMBL" id="MDT0309235.1"/>
    </source>
</evidence>
<evidence type="ECO:0000256" key="1">
    <source>
        <dbReference type="ARBA" id="ARBA00004651"/>
    </source>
</evidence>
<feature type="transmembrane region" description="Helical" evidence="7">
    <location>
        <begin position="166"/>
        <end position="188"/>
    </location>
</feature>
<dbReference type="RefSeq" id="WP_311632191.1">
    <property type="nucleotide sequence ID" value="NZ_JAVREN010000033.1"/>
</dbReference>
<dbReference type="Gene3D" id="1.10.3720.10">
    <property type="entry name" value="MetI-like"/>
    <property type="match status" value="1"/>
</dbReference>
<gene>
    <name evidence="10" type="ORF">RM780_20040</name>
</gene>
<dbReference type="Pfam" id="PF00528">
    <property type="entry name" value="BPD_transp_1"/>
    <property type="match status" value="1"/>
</dbReference>
<dbReference type="CDD" id="cd06261">
    <property type="entry name" value="TM_PBP2"/>
    <property type="match status" value="1"/>
</dbReference>
<dbReference type="PANTHER" id="PTHR43744:SF12">
    <property type="entry name" value="ABC TRANSPORTER PERMEASE PROTEIN MG189-RELATED"/>
    <property type="match status" value="1"/>
</dbReference>
<dbReference type="InterPro" id="IPR035906">
    <property type="entry name" value="MetI-like_sf"/>
</dbReference>
<feature type="transmembrane region" description="Helical" evidence="7">
    <location>
        <begin position="42"/>
        <end position="60"/>
    </location>
</feature>
<evidence type="ECO:0000259" key="9">
    <source>
        <dbReference type="PROSITE" id="PS50928"/>
    </source>
</evidence>
<evidence type="ECO:0000256" key="5">
    <source>
        <dbReference type="ARBA" id="ARBA00022989"/>
    </source>
</evidence>
<feature type="transmembrane region" description="Helical" evidence="7">
    <location>
        <begin position="266"/>
        <end position="287"/>
    </location>
</feature>
<feature type="transmembrane region" description="Helical" evidence="7">
    <location>
        <begin position="133"/>
        <end position="154"/>
    </location>
</feature>
<name>A0ABU2LCE2_9ACTN</name>
<keyword evidence="6 7" id="KW-0472">Membrane</keyword>
<organism evidence="10 11">
    <name type="scientific">Streptomyces boetiae</name>
    <dbReference type="NCBI Taxonomy" id="3075541"/>
    <lineage>
        <taxon>Bacteria</taxon>
        <taxon>Bacillati</taxon>
        <taxon>Actinomycetota</taxon>
        <taxon>Actinomycetes</taxon>
        <taxon>Kitasatosporales</taxon>
        <taxon>Streptomycetaceae</taxon>
        <taxon>Streptomyces</taxon>
    </lineage>
</organism>
<comment type="similarity">
    <text evidence="7">Belongs to the binding-protein-dependent transport system permease family.</text>
</comment>
<evidence type="ECO:0000256" key="2">
    <source>
        <dbReference type="ARBA" id="ARBA00022448"/>
    </source>
</evidence>
<evidence type="ECO:0000313" key="11">
    <source>
        <dbReference type="Proteomes" id="UP001183388"/>
    </source>
</evidence>
<evidence type="ECO:0000256" key="8">
    <source>
        <dbReference type="SAM" id="MobiDB-lite"/>
    </source>
</evidence>
<feature type="region of interest" description="Disordered" evidence="8">
    <location>
        <begin position="1"/>
        <end position="32"/>
    </location>
</feature>
<accession>A0ABU2LCE2</accession>
<evidence type="ECO:0000256" key="7">
    <source>
        <dbReference type="RuleBase" id="RU363032"/>
    </source>
</evidence>
<keyword evidence="2 7" id="KW-0813">Transport</keyword>
<feature type="domain" description="ABC transmembrane type-1" evidence="9">
    <location>
        <begin position="98"/>
        <end position="287"/>
    </location>
</feature>
<sequence length="302" mass="32915">MTTPTDFAVPSPGRAARPAPRRAARPFRPAGRRPAAGRALRLLAASALAAVQLFPLLWMLSGALKSSEDTGGTSLLPSDPTLSNLTEVFDAIPYGRYLWNSLLTSVAVTVLLVFFGSMAAYALARLRFRGREALFAVIFSTLMVAMPVILVPLFMVAARTNLVNSYAGLILPVAFTAFPIFLMRQFYLQFPRELEEAADLDGCGYLRRFLVVVLPLSKPMLAALAVTTFLSTWNSFLWPLTVAKDSDLWVVQVGMSQFQNQYGGDWSLIMAASLVAAVPTLLLFLILQRHIITSVKASGLKG</sequence>
<protein>
    <submittedName>
        <fullName evidence="10">Carbohydrate ABC transporter permease</fullName>
    </submittedName>
</protein>
<keyword evidence="11" id="KW-1185">Reference proteome</keyword>
<comment type="caution">
    <text evidence="10">The sequence shown here is derived from an EMBL/GenBank/DDBJ whole genome shotgun (WGS) entry which is preliminary data.</text>
</comment>
<keyword evidence="5 7" id="KW-1133">Transmembrane helix</keyword>
<keyword evidence="4 7" id="KW-0812">Transmembrane</keyword>
<evidence type="ECO:0000256" key="4">
    <source>
        <dbReference type="ARBA" id="ARBA00022692"/>
    </source>
</evidence>
<feature type="transmembrane region" description="Helical" evidence="7">
    <location>
        <begin position="209"/>
        <end position="230"/>
    </location>
</feature>
<proteinExistence type="inferred from homology"/>
<dbReference type="InterPro" id="IPR000515">
    <property type="entry name" value="MetI-like"/>
</dbReference>